<keyword evidence="4" id="KW-1185">Reference proteome</keyword>
<dbReference type="SUPFAM" id="SSF160443">
    <property type="entry name" value="SMR domain-like"/>
    <property type="match status" value="1"/>
</dbReference>
<evidence type="ECO:0000313" key="4">
    <source>
        <dbReference type="Proteomes" id="UP001470230"/>
    </source>
</evidence>
<dbReference type="PROSITE" id="PS51140">
    <property type="entry name" value="CUE"/>
    <property type="match status" value="1"/>
</dbReference>
<evidence type="ECO:0000259" key="1">
    <source>
        <dbReference type="PROSITE" id="PS50828"/>
    </source>
</evidence>
<feature type="domain" description="Smr" evidence="1">
    <location>
        <begin position="284"/>
        <end position="357"/>
    </location>
</feature>
<evidence type="ECO:0000259" key="2">
    <source>
        <dbReference type="PROSITE" id="PS51140"/>
    </source>
</evidence>
<comment type="caution">
    <text evidence="3">The sequence shown here is derived from an EMBL/GenBank/DDBJ whole genome shotgun (WGS) entry which is preliminary data.</text>
</comment>
<name>A0ABR2H9V8_9EUKA</name>
<organism evidence="3 4">
    <name type="scientific">Tritrichomonas musculus</name>
    <dbReference type="NCBI Taxonomy" id="1915356"/>
    <lineage>
        <taxon>Eukaryota</taxon>
        <taxon>Metamonada</taxon>
        <taxon>Parabasalia</taxon>
        <taxon>Tritrichomonadida</taxon>
        <taxon>Tritrichomonadidae</taxon>
        <taxon>Tritrichomonas</taxon>
    </lineage>
</organism>
<reference evidence="3 4" key="1">
    <citation type="submission" date="2024-04" db="EMBL/GenBank/DDBJ databases">
        <title>Tritrichomonas musculus Genome.</title>
        <authorList>
            <person name="Alves-Ferreira E."/>
            <person name="Grigg M."/>
            <person name="Lorenzi H."/>
            <person name="Galac M."/>
        </authorList>
    </citation>
    <scope>NUCLEOTIDE SEQUENCE [LARGE SCALE GENOMIC DNA]</scope>
    <source>
        <strain evidence="3 4">EAF2021</strain>
    </source>
</reference>
<dbReference type="Gene3D" id="3.30.1370.110">
    <property type="match status" value="1"/>
</dbReference>
<feature type="domain" description="CUE" evidence="2">
    <location>
        <begin position="45"/>
        <end position="88"/>
    </location>
</feature>
<sequence>MDILASQLHSKIKEAPIEECRDLLKKMTMPQAVKLLKEKYSKESIRKQLIDDLKASFPEKSLDSVSKALDSANNDYELAFQILLENPESIEDNKKKSVIPKTSSIKKRKPVSSIFLTNKPHESKLPDINQQSNYIANQKSQSSVKPSINQSATMSRSLDLKDDEVIRVKSKNGSEHYLLPRKEIPQNTVQSSWNKSSASSFLFRNFHLPFFSNNATQSNSNQLNDNQKNPIFVDDSDADDITVLSTNNDNYFDDDEEEEEYEYEYEYDDDDEESQSQGMMTKRIDLHGYVKDDARLLVEDQISHARENRIGVFHFITGRGNHSEGNKAILRPLVLEICKKYNVHGYIPEKNPGMVLCNISKPYGG</sequence>
<accession>A0ABR2H9V8</accession>
<dbReference type="Pfam" id="PF01713">
    <property type="entry name" value="Smr"/>
    <property type="match status" value="1"/>
</dbReference>
<dbReference type="InterPro" id="IPR003892">
    <property type="entry name" value="CUE"/>
</dbReference>
<dbReference type="CDD" id="cd14279">
    <property type="entry name" value="CUE"/>
    <property type="match status" value="1"/>
</dbReference>
<evidence type="ECO:0000313" key="3">
    <source>
        <dbReference type="EMBL" id="KAK8842357.1"/>
    </source>
</evidence>
<dbReference type="EMBL" id="JAPFFF010000038">
    <property type="protein sequence ID" value="KAK8842357.1"/>
    <property type="molecule type" value="Genomic_DNA"/>
</dbReference>
<dbReference type="SMART" id="SM00463">
    <property type="entry name" value="SMR"/>
    <property type="match status" value="1"/>
</dbReference>
<proteinExistence type="predicted"/>
<dbReference type="InterPro" id="IPR002625">
    <property type="entry name" value="Smr_dom"/>
</dbReference>
<dbReference type="PANTHER" id="PTHR47417">
    <property type="entry name" value="SMR DOMAIN-CONTAINING PROTEIN YPL199C"/>
    <property type="match status" value="1"/>
</dbReference>
<evidence type="ECO:0008006" key="5">
    <source>
        <dbReference type="Google" id="ProtNLM"/>
    </source>
</evidence>
<gene>
    <name evidence="3" type="ORF">M9Y10_025936</name>
</gene>
<dbReference type="PROSITE" id="PS50828">
    <property type="entry name" value="SMR"/>
    <property type="match status" value="1"/>
</dbReference>
<dbReference type="InterPro" id="IPR053020">
    <property type="entry name" value="Smr_domain_protein"/>
</dbReference>
<protein>
    <recommendedName>
        <fullName evidence="5">Smr domain-containing protein</fullName>
    </recommendedName>
</protein>
<dbReference type="PANTHER" id="PTHR47417:SF1">
    <property type="entry name" value="SMR DOMAIN-CONTAINING PROTEIN YPL199C"/>
    <property type="match status" value="1"/>
</dbReference>
<dbReference type="Proteomes" id="UP001470230">
    <property type="component" value="Unassembled WGS sequence"/>
</dbReference>
<dbReference type="InterPro" id="IPR036063">
    <property type="entry name" value="Smr_dom_sf"/>
</dbReference>